<dbReference type="InterPro" id="IPR029447">
    <property type="entry name" value="DUF4439"/>
</dbReference>
<feature type="domain" description="DUF4439" evidence="1">
    <location>
        <begin position="21"/>
        <end position="148"/>
    </location>
</feature>
<dbReference type="SUPFAM" id="SSF47240">
    <property type="entry name" value="Ferritin-like"/>
    <property type="match status" value="1"/>
</dbReference>
<evidence type="ECO:0000313" key="2">
    <source>
        <dbReference type="EMBL" id="GAA3758861.1"/>
    </source>
</evidence>
<dbReference type="Gene3D" id="1.20.1260.10">
    <property type="match status" value="1"/>
</dbReference>
<dbReference type="RefSeq" id="WP_344975007.1">
    <property type="nucleotide sequence ID" value="NZ_BAABDD010000027.1"/>
</dbReference>
<sequence>MSATPTPDSTATAESDDVATLQAALRAEHAAIYGYGYIGAHLSEDARERSRAYLDAHRDSRDRLRDELVALGAQPAATQSAYQLPDSDDEAGLSQYAALLEQTTGQAYLELAAATAPPLRDLAARALQTATVRALSWGAENVAFPGFPDGEPA</sequence>
<dbReference type="EMBL" id="BAABDD010000027">
    <property type="protein sequence ID" value="GAA3758861.1"/>
    <property type="molecule type" value="Genomic_DNA"/>
</dbReference>
<dbReference type="InterPro" id="IPR009078">
    <property type="entry name" value="Ferritin-like_SF"/>
</dbReference>
<accession>A0ABP7GAG7</accession>
<dbReference type="Proteomes" id="UP001500908">
    <property type="component" value="Unassembled WGS sequence"/>
</dbReference>
<comment type="caution">
    <text evidence="2">The sequence shown here is derived from an EMBL/GenBank/DDBJ whole genome shotgun (WGS) entry which is preliminary data.</text>
</comment>
<gene>
    <name evidence="2" type="ORF">GCM10022402_41120</name>
</gene>
<organism evidence="2 3">
    <name type="scientific">Salinactinospora qingdaonensis</name>
    <dbReference type="NCBI Taxonomy" id="702744"/>
    <lineage>
        <taxon>Bacteria</taxon>
        <taxon>Bacillati</taxon>
        <taxon>Actinomycetota</taxon>
        <taxon>Actinomycetes</taxon>
        <taxon>Streptosporangiales</taxon>
        <taxon>Nocardiopsidaceae</taxon>
        <taxon>Salinactinospora</taxon>
    </lineage>
</organism>
<dbReference type="InterPro" id="IPR012347">
    <property type="entry name" value="Ferritin-like"/>
</dbReference>
<dbReference type="CDD" id="cd00657">
    <property type="entry name" value="Ferritin_like"/>
    <property type="match status" value="1"/>
</dbReference>
<evidence type="ECO:0000313" key="3">
    <source>
        <dbReference type="Proteomes" id="UP001500908"/>
    </source>
</evidence>
<name>A0ABP7GAG7_9ACTN</name>
<keyword evidence="3" id="KW-1185">Reference proteome</keyword>
<dbReference type="Pfam" id="PF14530">
    <property type="entry name" value="DUF4439"/>
    <property type="match status" value="1"/>
</dbReference>
<proteinExistence type="predicted"/>
<reference evidence="3" key="1">
    <citation type="journal article" date="2019" name="Int. J. Syst. Evol. Microbiol.">
        <title>The Global Catalogue of Microorganisms (GCM) 10K type strain sequencing project: providing services to taxonomists for standard genome sequencing and annotation.</title>
        <authorList>
            <consortium name="The Broad Institute Genomics Platform"/>
            <consortium name="The Broad Institute Genome Sequencing Center for Infectious Disease"/>
            <person name="Wu L."/>
            <person name="Ma J."/>
        </authorList>
    </citation>
    <scope>NUCLEOTIDE SEQUENCE [LARGE SCALE GENOMIC DNA]</scope>
    <source>
        <strain evidence="3">JCM 17137</strain>
    </source>
</reference>
<protein>
    <submittedName>
        <fullName evidence="2">Ferritin-like domain-containing protein</fullName>
    </submittedName>
</protein>
<evidence type="ECO:0000259" key="1">
    <source>
        <dbReference type="Pfam" id="PF14530"/>
    </source>
</evidence>